<dbReference type="NCBIfam" id="TIGR02675">
    <property type="entry name" value="tape_meas_nterm"/>
    <property type="match status" value="1"/>
</dbReference>
<accession>A0A486NW10</accession>
<name>A0A486NW10_KLEPN</name>
<feature type="region of interest" description="Disordered" evidence="2">
    <location>
        <begin position="653"/>
        <end position="707"/>
    </location>
</feature>
<keyword evidence="3" id="KW-1133">Transmembrane helix</keyword>
<dbReference type="EMBL" id="CAAHCS010000002">
    <property type="protein sequence ID" value="VGL64644.1"/>
    <property type="molecule type" value="Genomic_DNA"/>
</dbReference>
<dbReference type="InterPro" id="IPR013491">
    <property type="entry name" value="Tape_meas_N"/>
</dbReference>
<feature type="coiled-coil region" evidence="1">
    <location>
        <begin position="528"/>
        <end position="562"/>
    </location>
</feature>
<keyword evidence="1" id="KW-0175">Coiled coil</keyword>
<evidence type="ECO:0000256" key="1">
    <source>
        <dbReference type="SAM" id="Coils"/>
    </source>
</evidence>
<evidence type="ECO:0000256" key="3">
    <source>
        <dbReference type="SAM" id="Phobius"/>
    </source>
</evidence>
<feature type="compositionally biased region" description="Basic and acidic residues" evidence="2">
    <location>
        <begin position="679"/>
        <end position="701"/>
    </location>
</feature>
<gene>
    <name evidence="5" type="ORF">SAMEA4873648_02206</name>
</gene>
<feature type="transmembrane region" description="Helical" evidence="3">
    <location>
        <begin position="1010"/>
        <end position="1031"/>
    </location>
</feature>
<feature type="domain" description="Tape measure protein N-terminal" evidence="4">
    <location>
        <begin position="68"/>
        <end position="256"/>
    </location>
</feature>
<proteinExistence type="predicted"/>
<dbReference type="RefSeq" id="WP_009483958.1">
    <property type="nucleotide sequence ID" value="NZ_CP103499.1"/>
</dbReference>
<evidence type="ECO:0000313" key="5">
    <source>
        <dbReference type="EMBL" id="VGL64644.1"/>
    </source>
</evidence>
<keyword evidence="3" id="KW-0812">Transmembrane</keyword>
<protein>
    <submittedName>
        <fullName evidence="5">Phage tape measure protein</fullName>
    </submittedName>
</protein>
<evidence type="ECO:0000256" key="2">
    <source>
        <dbReference type="SAM" id="MobiDB-lite"/>
    </source>
</evidence>
<keyword evidence="3" id="KW-0472">Membrane</keyword>
<feature type="coiled-coil region" evidence="1">
    <location>
        <begin position="469"/>
        <end position="503"/>
    </location>
</feature>
<evidence type="ECO:0000259" key="4">
    <source>
        <dbReference type="Pfam" id="PF20155"/>
    </source>
</evidence>
<feature type="coiled-coil region" evidence="1">
    <location>
        <begin position="791"/>
        <end position="818"/>
    </location>
</feature>
<dbReference type="Pfam" id="PF20155">
    <property type="entry name" value="TMP_3"/>
    <property type="match status" value="1"/>
</dbReference>
<organism evidence="5">
    <name type="scientific">Klebsiella pneumoniae</name>
    <dbReference type="NCBI Taxonomy" id="573"/>
    <lineage>
        <taxon>Bacteria</taxon>
        <taxon>Pseudomonadati</taxon>
        <taxon>Pseudomonadota</taxon>
        <taxon>Gammaproteobacteria</taxon>
        <taxon>Enterobacterales</taxon>
        <taxon>Enterobacteriaceae</taxon>
        <taxon>Klebsiella/Raoultella group</taxon>
        <taxon>Klebsiella</taxon>
        <taxon>Klebsiella pneumoniae complex</taxon>
    </lineage>
</organism>
<sequence>MAENAGGIYYDIEMDVQGLLVAQQRVNQRLDLMERGFDGTTRAVNNTERSMSSLSGVAVALSAALSVKQVSEYADAWATVNNKLANSLRANEQLADVTERVFNITQQTRSSLDATASLYARLERATRQYGTSADDLAKLTTIINQGFVVSGATAQEAENAIIQLSQGLASGALRGEEFNSVNEQGNRLIVALADSMGVSIGEMRNMAAQGKLTTDVVVNGLLSQGAVIGKEFANTTTTISQALQVAGNNVTKFFGENSTVKTGAAIFNDTVVTASENIGVLSAALTAAAAIMGSRYVGALTMSAASQIQSALAAQRQATANAQAAQSALIAATSVKRKAVADKEAALSSLALAQAEYNVAKGSAAEMLALDALIAAKSRASAASLSLAQAETAQAAASARAATAASAASVGIGLARGALSLIGGPGGAAMLAASAIFYFWQKAQQAREEALRFADSLDKVNASMKAMNNTQLRGTIADANESIRAQKDEIADLQAEVDSLSSRYRNFTPEAQAVAESLGQGADFARQQAEVSDQLAKKSRDLANAQDKLARTQDTAAEANRTLTNNMLTSMGVHDGLIQKGWSLEQVQSAVAKAFGNTADEINRANQAGQNFNPKALQVSPPTADGDKVILNLEEQNELLKIQDERQRAVTKARMQAAKVTDNPNQISKAGDLAGENFDLQKSEEARKEAQRKSEQQDKRSATAAESVAQKLANLRQQSELAASSAQELSREQAILRAQQSLGSAATQAQIQEAGQYAAKAWDAAAAARGVTEALKAIPEQAENKSYADSMQNLKAALNAGKIDLQEYNAATEQMEQQHQANLAKIRSQQVVNPTQQALAEVDPVQQLANQHAQELALIRQFEQQGVIAHTQALALKKAADTQYEQQRTAAMWEIYRNQSLGNEAIAASFDALAGNASNALTGIITGSMSAQEAAQSLASTVLNSLVNAFVQMGVEWARNAIMGATTQQTAIAATTAAQVAGITTQTAASTAAAATTTAAWTPAAIMSSIASWGGAVAIGLGAMAGVMALAGKRKNGGPVSAGSMYQVGEGGKPEIYQASTGKQYMIPGDNGKVISNKDMQSGGGISVQVNVINQSTGATVQSADGYMQDGSAVVDLLITDMERGGPVSSLMQQTFGLSRKAQATY</sequence>
<reference evidence="5" key="1">
    <citation type="submission" date="2019-03" db="EMBL/GenBank/DDBJ databases">
        <authorList>
            <consortium name="Pathogen Informatics"/>
        </authorList>
    </citation>
    <scope>NUCLEOTIDE SEQUENCE</scope>
    <source>
        <strain evidence="5">5012STDY7626446</strain>
    </source>
</reference>
<dbReference type="AlphaFoldDB" id="A0A486NW10"/>